<accession>A0A7S7NTS6</accession>
<dbReference type="GO" id="GO:0008700">
    <property type="term" value="F:(R,S)-4-hydroxy-2-oxoglutarate aldolase activity"/>
    <property type="evidence" value="ECO:0007669"/>
    <property type="project" value="UniProtKB-EC"/>
</dbReference>
<dbReference type="PANTHER" id="PTHR30246">
    <property type="entry name" value="2-KETO-3-DEOXY-6-PHOSPHOGLUCONATE ALDOLASE"/>
    <property type="match status" value="1"/>
</dbReference>
<name>A0A7S7NTS6_PALFE</name>
<protein>
    <submittedName>
        <fullName evidence="6">Bifunctional 4-hydroxy-2-oxoglutarate aldolase/2-dehydro-3-deoxy-phosphogluconate aldolase</fullName>
        <ecNumber evidence="6">4.1.2.14</ecNumber>
        <ecNumber evidence="6">4.1.3.16</ecNumber>
    </submittedName>
</protein>
<dbReference type="InterPro" id="IPR013785">
    <property type="entry name" value="Aldolase_TIM"/>
</dbReference>
<evidence type="ECO:0000256" key="2">
    <source>
        <dbReference type="ARBA" id="ARBA00006906"/>
    </source>
</evidence>
<dbReference type="RefSeq" id="WP_194451350.1">
    <property type="nucleotide sequence ID" value="NZ_CP063849.1"/>
</dbReference>
<dbReference type="InterPro" id="IPR000887">
    <property type="entry name" value="Aldlse_KDPG_KHG"/>
</dbReference>
<dbReference type="SUPFAM" id="SSF51569">
    <property type="entry name" value="Aldolase"/>
    <property type="match status" value="1"/>
</dbReference>
<reference evidence="6 7" key="1">
    <citation type="submission" date="2020-10" db="EMBL/GenBank/DDBJ databases">
        <title>Complete genome sequence of Paludibaculum fermentans P105T, a facultatively anaerobic acidobacterium capable of dissimilatory Fe(III) reduction.</title>
        <authorList>
            <person name="Dedysh S.N."/>
            <person name="Beletsky A.V."/>
            <person name="Kulichevskaya I.S."/>
            <person name="Mardanov A.V."/>
            <person name="Ravin N.V."/>
        </authorList>
    </citation>
    <scope>NUCLEOTIDE SEQUENCE [LARGE SCALE GENOMIC DNA]</scope>
    <source>
        <strain evidence="6 7">P105</strain>
    </source>
</reference>
<dbReference type="PANTHER" id="PTHR30246:SF1">
    <property type="entry name" value="2-DEHYDRO-3-DEOXY-6-PHOSPHOGALACTONATE ALDOLASE-RELATED"/>
    <property type="match status" value="1"/>
</dbReference>
<evidence type="ECO:0000256" key="3">
    <source>
        <dbReference type="ARBA" id="ARBA00011233"/>
    </source>
</evidence>
<evidence type="ECO:0000313" key="6">
    <source>
        <dbReference type="EMBL" id="QOY89688.1"/>
    </source>
</evidence>
<gene>
    <name evidence="6" type="primary">eda</name>
    <name evidence="6" type="ORF">IRI77_06965</name>
</gene>
<evidence type="ECO:0000256" key="4">
    <source>
        <dbReference type="ARBA" id="ARBA00023239"/>
    </source>
</evidence>
<dbReference type="GO" id="GO:0008675">
    <property type="term" value="F:2-dehydro-3-deoxy-phosphogluconate aldolase activity"/>
    <property type="evidence" value="ECO:0007669"/>
    <property type="project" value="UniProtKB-EC"/>
</dbReference>
<dbReference type="CDD" id="cd00452">
    <property type="entry name" value="KDPG_aldolase"/>
    <property type="match status" value="1"/>
</dbReference>
<comment type="pathway">
    <text evidence="1">Carbohydrate acid metabolism.</text>
</comment>
<organism evidence="6 7">
    <name type="scientific">Paludibaculum fermentans</name>
    <dbReference type="NCBI Taxonomy" id="1473598"/>
    <lineage>
        <taxon>Bacteria</taxon>
        <taxon>Pseudomonadati</taxon>
        <taxon>Acidobacteriota</taxon>
        <taxon>Terriglobia</taxon>
        <taxon>Bryobacterales</taxon>
        <taxon>Bryobacteraceae</taxon>
        <taxon>Paludibaculum</taxon>
    </lineage>
</organism>
<dbReference type="NCBIfam" id="TIGR01182">
    <property type="entry name" value="eda"/>
    <property type="match status" value="1"/>
</dbReference>
<evidence type="ECO:0000256" key="5">
    <source>
        <dbReference type="ARBA" id="ARBA00023277"/>
    </source>
</evidence>
<dbReference type="KEGG" id="pfer:IRI77_06965"/>
<dbReference type="AlphaFoldDB" id="A0A7S7NTS6"/>
<dbReference type="EMBL" id="CP063849">
    <property type="protein sequence ID" value="QOY89688.1"/>
    <property type="molecule type" value="Genomic_DNA"/>
</dbReference>
<comment type="similarity">
    <text evidence="2">Belongs to the KHG/KDPG aldolase family.</text>
</comment>
<dbReference type="EC" id="4.1.2.14" evidence="6"/>
<proteinExistence type="inferred from homology"/>
<evidence type="ECO:0000313" key="7">
    <source>
        <dbReference type="Proteomes" id="UP000593892"/>
    </source>
</evidence>
<dbReference type="Pfam" id="PF01081">
    <property type="entry name" value="Aldolase"/>
    <property type="match status" value="1"/>
</dbReference>
<dbReference type="EC" id="4.1.3.16" evidence="6"/>
<sequence>MKKESILSAMLEIGIVPVVRTPTADSAYKAIEAIYKGGIRAAEVTMTVPGAVKVLEKLADEFGDKMVLGAGTVLDPETARICMLAGAQFFVTPALNLKTIEMAQRYSRPICPGALTPTEVLAAWQAGADIVKVFPCDNVGGAKYIKALKGPFPQIEMIPTGGVSLTTAGDFLKAGACAVAVGGELVDAKTIKAGTYEVFTERAQQFLEVVAKARAEMRG</sequence>
<keyword evidence="7" id="KW-1185">Reference proteome</keyword>
<dbReference type="Proteomes" id="UP000593892">
    <property type="component" value="Chromosome"/>
</dbReference>
<evidence type="ECO:0000256" key="1">
    <source>
        <dbReference type="ARBA" id="ARBA00004761"/>
    </source>
</evidence>
<dbReference type="Gene3D" id="3.20.20.70">
    <property type="entry name" value="Aldolase class I"/>
    <property type="match status" value="1"/>
</dbReference>
<keyword evidence="4 6" id="KW-0456">Lyase</keyword>
<keyword evidence="5" id="KW-0119">Carbohydrate metabolism</keyword>
<comment type="subunit">
    <text evidence="3">Homotrimer.</text>
</comment>